<dbReference type="InterPro" id="IPR037401">
    <property type="entry name" value="SnoaL-like"/>
</dbReference>
<dbReference type="PANTHER" id="PTHR34003:SF2">
    <property type="entry name" value="SNOAL-LIKE DOMAIN-CONTAINING PROTEIN"/>
    <property type="match status" value="1"/>
</dbReference>
<keyword evidence="3" id="KW-1185">Reference proteome</keyword>
<dbReference type="Proteomes" id="UP000274271">
    <property type="component" value="Unassembled WGS sequence"/>
</dbReference>
<dbReference type="OrthoDB" id="336094at2"/>
<evidence type="ECO:0000313" key="2">
    <source>
        <dbReference type="EMBL" id="RRB16802.1"/>
    </source>
</evidence>
<dbReference type="Pfam" id="PF12680">
    <property type="entry name" value="SnoaL_2"/>
    <property type="match status" value="1"/>
</dbReference>
<dbReference type="InterPro" id="IPR032710">
    <property type="entry name" value="NTF2-like_dom_sf"/>
</dbReference>
<dbReference type="Gene3D" id="3.10.450.50">
    <property type="match status" value="1"/>
</dbReference>
<sequence>MENLLNKINQLNQLVLQGRAMDAFEQYYDEQVSMQENALPPTVGKAANRQRELEFYSNVSELRTLHVLDVAAGDGVTMVVWQYDYTHKEWGVKNYTQVSVQHWRDDKIVREQFFYDSVAAPQPELAA</sequence>
<organism evidence="2 3">
    <name type="scientific">Larkinella knui</name>
    <dbReference type="NCBI Taxonomy" id="2025310"/>
    <lineage>
        <taxon>Bacteria</taxon>
        <taxon>Pseudomonadati</taxon>
        <taxon>Bacteroidota</taxon>
        <taxon>Cytophagia</taxon>
        <taxon>Cytophagales</taxon>
        <taxon>Spirosomataceae</taxon>
        <taxon>Larkinella</taxon>
    </lineage>
</organism>
<gene>
    <name evidence="2" type="ORF">EHT87_00480</name>
</gene>
<comment type="caution">
    <text evidence="2">The sequence shown here is derived from an EMBL/GenBank/DDBJ whole genome shotgun (WGS) entry which is preliminary data.</text>
</comment>
<evidence type="ECO:0000313" key="3">
    <source>
        <dbReference type="Proteomes" id="UP000274271"/>
    </source>
</evidence>
<dbReference type="SUPFAM" id="SSF54427">
    <property type="entry name" value="NTF2-like"/>
    <property type="match status" value="1"/>
</dbReference>
<reference evidence="2 3" key="1">
    <citation type="submission" date="2018-11" db="EMBL/GenBank/DDBJ databases">
        <authorList>
            <person name="Zhou Z."/>
            <person name="Wang G."/>
        </authorList>
    </citation>
    <scope>NUCLEOTIDE SEQUENCE [LARGE SCALE GENOMIC DNA]</scope>
    <source>
        <strain evidence="2 3">KCTC42998</strain>
    </source>
</reference>
<evidence type="ECO:0000259" key="1">
    <source>
        <dbReference type="Pfam" id="PF12680"/>
    </source>
</evidence>
<dbReference type="RefSeq" id="WP_124902778.1">
    <property type="nucleotide sequence ID" value="NZ_RQJP01000001.1"/>
</dbReference>
<accession>A0A3P1CTZ3</accession>
<dbReference type="EMBL" id="RQJP01000001">
    <property type="protein sequence ID" value="RRB16802.1"/>
    <property type="molecule type" value="Genomic_DNA"/>
</dbReference>
<feature type="domain" description="SnoaL-like" evidence="1">
    <location>
        <begin position="15"/>
        <end position="110"/>
    </location>
</feature>
<dbReference type="AlphaFoldDB" id="A0A3P1CTZ3"/>
<dbReference type="PANTHER" id="PTHR34003">
    <property type="entry name" value="BLL2395 PROTEIN"/>
    <property type="match status" value="1"/>
</dbReference>
<name>A0A3P1CTZ3_9BACT</name>
<proteinExistence type="predicted"/>
<protein>
    <submittedName>
        <fullName evidence="2">Nuclear transport factor 2 family protein</fullName>
    </submittedName>
</protein>